<proteinExistence type="predicted"/>
<evidence type="ECO:0000256" key="1">
    <source>
        <dbReference type="SAM" id="Phobius"/>
    </source>
</evidence>
<gene>
    <name evidence="2" type="ORF">LZ495_03925</name>
</gene>
<comment type="caution">
    <text evidence="2">The sequence shown here is derived from an EMBL/GenBank/DDBJ whole genome shotgun (WGS) entry which is preliminary data.</text>
</comment>
<dbReference type="AlphaFoldDB" id="A0AA41PWA5"/>
<dbReference type="Pfam" id="PF11292">
    <property type="entry name" value="DUF3093"/>
    <property type="match status" value="1"/>
</dbReference>
<feature type="transmembrane region" description="Helical" evidence="1">
    <location>
        <begin position="12"/>
        <end position="30"/>
    </location>
</feature>
<feature type="transmembrane region" description="Helical" evidence="1">
    <location>
        <begin position="36"/>
        <end position="56"/>
    </location>
</feature>
<dbReference type="EMBL" id="JAKFHA010000001">
    <property type="protein sequence ID" value="MCF2526371.1"/>
    <property type="molecule type" value="Genomic_DNA"/>
</dbReference>
<keyword evidence="1" id="KW-0472">Membrane</keyword>
<keyword evidence="1" id="KW-0812">Transmembrane</keyword>
<accession>A0AA41PWA5</accession>
<organism evidence="2 3">
    <name type="scientific">Yinghuangia soli</name>
    <dbReference type="NCBI Taxonomy" id="2908204"/>
    <lineage>
        <taxon>Bacteria</taxon>
        <taxon>Bacillati</taxon>
        <taxon>Actinomycetota</taxon>
        <taxon>Actinomycetes</taxon>
        <taxon>Kitasatosporales</taxon>
        <taxon>Streptomycetaceae</taxon>
        <taxon>Yinghuangia</taxon>
    </lineage>
</organism>
<dbReference type="RefSeq" id="WP_235050408.1">
    <property type="nucleotide sequence ID" value="NZ_JAKFHA010000001.1"/>
</dbReference>
<name>A0AA41PWA5_9ACTN</name>
<keyword evidence="3" id="KW-1185">Reference proteome</keyword>
<evidence type="ECO:0000313" key="3">
    <source>
        <dbReference type="Proteomes" id="UP001165378"/>
    </source>
</evidence>
<dbReference type="Proteomes" id="UP001165378">
    <property type="component" value="Unassembled WGS sequence"/>
</dbReference>
<reference evidence="2" key="1">
    <citation type="submission" date="2022-01" db="EMBL/GenBank/DDBJ databases">
        <title>Genome-Based Taxonomic Classification of the Phylum Actinobacteria.</title>
        <authorList>
            <person name="Gao Y."/>
        </authorList>
    </citation>
    <scope>NUCLEOTIDE SEQUENCE</scope>
    <source>
        <strain evidence="2">KLBMP 8922</strain>
    </source>
</reference>
<protein>
    <submittedName>
        <fullName evidence="2">DUF3093 domain-containing protein</fullName>
    </submittedName>
</protein>
<keyword evidence="1" id="KW-1133">Transmembrane helix</keyword>
<sequence length="153" mass="16175">MQAYNERLVVPTSWWGLVAGGGLVGGLMLLPVGLAASAVGVVAAAALTAWLVTAYGSARVRITDGFLEAGRARLPLDALGEATALDAEEARALRMEAADPRAFMLLRSYVPTAVRVEVADPADPTPYLYLSSRNPARLVEVLDAVRRRNAAQS</sequence>
<dbReference type="InterPro" id="IPR021443">
    <property type="entry name" value="DUF3093"/>
</dbReference>
<evidence type="ECO:0000313" key="2">
    <source>
        <dbReference type="EMBL" id="MCF2526371.1"/>
    </source>
</evidence>